<dbReference type="Proteomes" id="UP001520878">
    <property type="component" value="Unassembled WGS sequence"/>
</dbReference>
<dbReference type="EMBL" id="JAJEWP010000002">
    <property type="protein sequence ID" value="MCC2616718.1"/>
    <property type="molecule type" value="Genomic_DNA"/>
</dbReference>
<proteinExistence type="predicted"/>
<keyword evidence="2" id="KW-1185">Reference proteome</keyword>
<comment type="caution">
    <text evidence="1">The sequence shown here is derived from an EMBL/GenBank/DDBJ whole genome shotgun (WGS) entry which is preliminary data.</text>
</comment>
<evidence type="ECO:0000313" key="2">
    <source>
        <dbReference type="Proteomes" id="UP001520878"/>
    </source>
</evidence>
<gene>
    <name evidence="1" type="ORF">LJ739_10740</name>
</gene>
<dbReference type="RefSeq" id="WP_229160322.1">
    <property type="nucleotide sequence ID" value="NZ_JAJEWP010000002.1"/>
</dbReference>
<reference evidence="1 2" key="1">
    <citation type="submission" date="2021-10" db="EMBL/GenBank/DDBJ databases">
        <title>Draft genome of Aestuariibacter halophilus JC2043.</title>
        <authorList>
            <person name="Emsley S.A."/>
            <person name="Pfannmuller K.M."/>
            <person name="Ushijima B."/>
            <person name="Saw J.H."/>
            <person name="Videau P."/>
        </authorList>
    </citation>
    <scope>NUCLEOTIDE SEQUENCE [LARGE SCALE GENOMIC DNA]</scope>
    <source>
        <strain evidence="1 2">JC2043</strain>
    </source>
</reference>
<name>A0ABS8G860_9ALTE</name>
<evidence type="ECO:0008006" key="3">
    <source>
        <dbReference type="Google" id="ProtNLM"/>
    </source>
</evidence>
<evidence type="ECO:0000313" key="1">
    <source>
        <dbReference type="EMBL" id="MCC2616718.1"/>
    </source>
</evidence>
<protein>
    <recommendedName>
        <fullName evidence="3">Apea-like HEPN domain-containing protein</fullName>
    </recommendedName>
</protein>
<organism evidence="1 2">
    <name type="scientific">Fluctibacter halophilus</name>
    <dbReference type="NCBI Taxonomy" id="226011"/>
    <lineage>
        <taxon>Bacteria</taxon>
        <taxon>Pseudomonadati</taxon>
        <taxon>Pseudomonadota</taxon>
        <taxon>Gammaproteobacteria</taxon>
        <taxon>Alteromonadales</taxon>
        <taxon>Alteromonadaceae</taxon>
        <taxon>Fluctibacter</taxon>
    </lineage>
</organism>
<sequence>MTKLPNPALQTEALYSKSQVYISKGLRAKLANDLEEYQLWASLALELLAKSSLSRVHPALVADPTHYQSLFAACGISVSPEIKTITAKTLFLRLSHISKSFDLRVREFCEQLALRRNSEIHSGESPFSGMKAEAWEMKYWHAIEVILEMQKRELDEWLGAEDSKAPKEILQNAERAVQMAVQTRIDHKREDFEKLHKNKVKREELIEQSKSIRYWDHWKKFEYSVDGYESSKCPSCSAFGILGGVLWHEEVSDEYDEDDPFTEYVEKTFSTEEFLCPTCGLHLAGTRELYVTDLPEEFCQTEEREREFEPEYGND</sequence>
<accession>A0ABS8G860</accession>